<dbReference type="AlphaFoldDB" id="A3DNU9"/>
<dbReference type="InterPro" id="IPR029055">
    <property type="entry name" value="Ntn_hydrolases_N"/>
</dbReference>
<dbReference type="EMBL" id="CP000575">
    <property type="protein sequence ID" value="ABN70309.1"/>
    <property type="molecule type" value="Genomic_DNA"/>
</dbReference>
<reference evidence="1 2" key="2">
    <citation type="journal article" date="2009" name="Stand. Genomic Sci.">
        <title>Complete genome sequence of Staphylothermus marinus Stetter and Fiala 1986 type strain F1.</title>
        <authorList>
            <person name="Anderson I.J."/>
            <person name="Sun H."/>
            <person name="Lapidus A."/>
            <person name="Copeland A."/>
            <person name="Glavina Del Rio T."/>
            <person name="Tice H."/>
            <person name="Dalin E."/>
            <person name="Lucas S."/>
            <person name="Barry K."/>
            <person name="Land M."/>
            <person name="Richardson P."/>
            <person name="Huber H."/>
            <person name="Kyrpides N.C."/>
        </authorList>
    </citation>
    <scope>NUCLEOTIDE SEQUENCE [LARGE SCALE GENOMIC DNA]</scope>
    <source>
        <strain evidence="2">ATCC 43588 / DSM 3639 / JCM 9404 / F1</strain>
    </source>
</reference>
<keyword evidence="2" id="KW-1185">Reference proteome</keyword>
<dbReference type="HOGENOM" id="CLU_014813_3_3_2"/>
<dbReference type="InterPro" id="IPR052896">
    <property type="entry name" value="GGT-like_enzyme"/>
</dbReference>
<dbReference type="PRINTS" id="PR01210">
    <property type="entry name" value="GGTRANSPTASE"/>
</dbReference>
<dbReference type="PANTHER" id="PTHR43881">
    <property type="entry name" value="GAMMA-GLUTAMYLTRANSPEPTIDASE (AFU_ORTHOLOGUE AFUA_4G13580)"/>
    <property type="match status" value="1"/>
</dbReference>
<evidence type="ECO:0000313" key="1">
    <source>
        <dbReference type="EMBL" id="ABN70309.1"/>
    </source>
</evidence>
<evidence type="ECO:0000313" key="2">
    <source>
        <dbReference type="Proteomes" id="UP000000254"/>
    </source>
</evidence>
<dbReference type="Proteomes" id="UP000000254">
    <property type="component" value="Chromosome"/>
</dbReference>
<dbReference type="EC" id="2.3.2.2" evidence="1"/>
<name>A3DNU9_STAMF</name>
<sequence length="505" mass="56647">MVFGVIGREGVSSQIYTATLAGLRVLENGGNAFDAAIAVSSVLSIVLPYTGGIGGDGFLLAKTGNNEIIAYNGSGRSSSIFPIDKFILEKPERGPLTITVPGLVDLWDWVWENYGSKDPVEILKYAISLAENGFYVSEQLDKAIRSSYNYLQQYNTWKSTYGAYSLGDIVRLPRYARVLKIISRRGFREFYEGKLAEEIIEKLRNQGVPITYEDFSTHRGEPVNPLKTNYKDYTLFELPPNTQGITTLELLKLIEYLGINTKPYDNIERIMEFFKLAIIAYDDRDKYVADPSHYVFNPYKLLSRDYLVNRIKEFTSGRNNKLTSMDTTFFVTSDRYGNIVGFIQSIFYPFGSGIVVENIPFQNRAIGFTPEKNHPNGPAPRKRPKHTLSILLAENDKETYIIGCAGGDLRPQIHSIVFTNIVDYNMSLAKAIHAPRYIVTKYHGRRIQRAIIEKSLGISPVNENIEIIDALSSSVGNVQAIKAYKEGYYNLAADLRGGGVALAHN</sequence>
<gene>
    <name evidence="1" type="ordered locus">Smar_1215</name>
</gene>
<dbReference type="Gene3D" id="1.10.246.230">
    <property type="match status" value="1"/>
</dbReference>
<dbReference type="InterPro" id="IPR043137">
    <property type="entry name" value="GGT_ssub_C"/>
</dbReference>
<dbReference type="eggNOG" id="arCOG04053">
    <property type="taxonomic scope" value="Archaea"/>
</dbReference>
<reference evidence="2" key="1">
    <citation type="journal article" date="2009" name="BMC Genomics">
        <title>The complete genome sequence of Staphylothermus marinus reveals differences in sulfur metabolism among heterotrophic Crenarchaeota.</title>
        <authorList>
            <person name="Anderson I.J."/>
            <person name="Dharmarajan L."/>
            <person name="Rodriguez J."/>
            <person name="Hooper S."/>
            <person name="Porat I."/>
            <person name="Ulrich L.E."/>
            <person name="Elkins J.G."/>
            <person name="Mavromatis K."/>
            <person name="Sun H."/>
            <person name="Land M."/>
            <person name="Lapidus A."/>
            <person name="Lucas S."/>
            <person name="Barry K."/>
            <person name="Huber H."/>
            <person name="Zhulin I.B."/>
            <person name="Whitman W.B."/>
            <person name="Mukhopadhyay B."/>
            <person name="Woese C."/>
            <person name="Bristow J."/>
            <person name="Kyrpides N."/>
        </authorList>
    </citation>
    <scope>NUCLEOTIDE SEQUENCE [LARGE SCALE GENOMIC DNA]</scope>
    <source>
        <strain evidence="2">ATCC 43588 / DSM 3639 / JCM 9404 / F1</strain>
    </source>
</reference>
<dbReference type="RefSeq" id="WP_011839500.1">
    <property type="nucleotide sequence ID" value="NC_009033.1"/>
</dbReference>
<dbReference type="SUPFAM" id="SSF56235">
    <property type="entry name" value="N-terminal nucleophile aminohydrolases (Ntn hydrolases)"/>
    <property type="match status" value="1"/>
</dbReference>
<dbReference type="Gene3D" id="3.60.20.40">
    <property type="match status" value="1"/>
</dbReference>
<proteinExistence type="predicted"/>
<keyword evidence="1" id="KW-0808">Transferase</keyword>
<dbReference type="GeneID" id="4907360"/>
<dbReference type="OrthoDB" id="183046at2157"/>
<accession>A3DNU9</accession>
<dbReference type="STRING" id="399550.Smar_1215"/>
<dbReference type="PANTHER" id="PTHR43881:SF1">
    <property type="entry name" value="GAMMA-GLUTAMYLTRANSPEPTIDASE (AFU_ORTHOLOGUE AFUA_4G13580)"/>
    <property type="match status" value="1"/>
</dbReference>
<keyword evidence="1" id="KW-0012">Acyltransferase</keyword>
<dbReference type="GO" id="GO:0103068">
    <property type="term" value="F:leukotriene C4 gamma-glutamyl transferase activity"/>
    <property type="evidence" value="ECO:0007669"/>
    <property type="project" value="UniProtKB-EC"/>
</dbReference>
<dbReference type="KEGG" id="smr:Smar_1215"/>
<organism evidence="1 2">
    <name type="scientific">Staphylothermus marinus (strain ATCC 43588 / DSM 3639 / JCM 9404 / F1)</name>
    <dbReference type="NCBI Taxonomy" id="399550"/>
    <lineage>
        <taxon>Archaea</taxon>
        <taxon>Thermoproteota</taxon>
        <taxon>Thermoprotei</taxon>
        <taxon>Desulfurococcales</taxon>
        <taxon>Desulfurococcaceae</taxon>
        <taxon>Staphylothermus</taxon>
    </lineage>
</organism>
<protein>
    <submittedName>
        <fullName evidence="1">Gamma-glutamyltranspeptidase</fullName>
        <ecNumber evidence="1">2.3.2.2</ecNumber>
    </submittedName>
</protein>
<dbReference type="Pfam" id="PF01019">
    <property type="entry name" value="G_glu_transpept"/>
    <property type="match status" value="1"/>
</dbReference>